<sequence length="167" mass="18835">MNSFKYIFIVAICLVCFGCKVNYSFTGITETPETFQVNFFQNNADLVEPGLDQLFTNALQDLIVNQTSAQLVTSGGEVIYEGEIVEYRIAPMTATAQNTAAQNRLTIGVRVRYINTKDEEKDFERTFSFFYDYGASEQLTGGVRDTAFDEILERLTQDILNASLADW</sequence>
<evidence type="ECO:0000313" key="2">
    <source>
        <dbReference type="Proteomes" id="UP000199492"/>
    </source>
</evidence>
<proteinExistence type="predicted"/>
<dbReference type="OrthoDB" id="9790776at2"/>
<keyword evidence="2" id="KW-1185">Reference proteome</keyword>
<organism evidence="1 2">
    <name type="scientific">Winogradskyella thalassocola</name>
    <dbReference type="NCBI Taxonomy" id="262004"/>
    <lineage>
        <taxon>Bacteria</taxon>
        <taxon>Pseudomonadati</taxon>
        <taxon>Bacteroidota</taxon>
        <taxon>Flavobacteriia</taxon>
        <taxon>Flavobacteriales</taxon>
        <taxon>Flavobacteriaceae</taxon>
        <taxon>Winogradskyella</taxon>
    </lineage>
</organism>
<dbReference type="Pfam" id="PF04390">
    <property type="entry name" value="LptE"/>
    <property type="match status" value="1"/>
</dbReference>
<dbReference type="RefSeq" id="WP_092466783.1">
    <property type="nucleotide sequence ID" value="NZ_FNCZ01000001.1"/>
</dbReference>
<name>A0A1G7ZJ96_9FLAO</name>
<dbReference type="STRING" id="262004.SAMN04489796_1011351"/>
<dbReference type="AlphaFoldDB" id="A0A1G7ZJ96"/>
<dbReference type="Proteomes" id="UP000199492">
    <property type="component" value="Unassembled WGS sequence"/>
</dbReference>
<reference evidence="2" key="1">
    <citation type="submission" date="2016-10" db="EMBL/GenBank/DDBJ databases">
        <authorList>
            <person name="Varghese N."/>
            <person name="Submissions S."/>
        </authorList>
    </citation>
    <scope>NUCLEOTIDE SEQUENCE [LARGE SCALE GENOMIC DNA]</scope>
    <source>
        <strain evidence="2">DSM 15363</strain>
    </source>
</reference>
<dbReference type="InterPro" id="IPR007485">
    <property type="entry name" value="LPS_assembly_LptE"/>
</dbReference>
<dbReference type="EMBL" id="FNCZ01000001">
    <property type="protein sequence ID" value="SDH08812.1"/>
    <property type="molecule type" value="Genomic_DNA"/>
</dbReference>
<gene>
    <name evidence="1" type="ORF">SAMN04489796_1011351</name>
</gene>
<accession>A0A1G7ZJ96</accession>
<protein>
    <submittedName>
        <fullName evidence="1">Lipopolysaccharide-assembly</fullName>
    </submittedName>
</protein>
<dbReference type="GO" id="GO:0043165">
    <property type="term" value="P:Gram-negative-bacterium-type cell outer membrane assembly"/>
    <property type="evidence" value="ECO:0007669"/>
    <property type="project" value="InterPro"/>
</dbReference>
<dbReference type="GO" id="GO:0019867">
    <property type="term" value="C:outer membrane"/>
    <property type="evidence" value="ECO:0007669"/>
    <property type="project" value="InterPro"/>
</dbReference>
<evidence type="ECO:0000313" key="1">
    <source>
        <dbReference type="EMBL" id="SDH08812.1"/>
    </source>
</evidence>